<dbReference type="RefSeq" id="WP_013294126.1">
    <property type="nucleotide sequence ID" value="NC_014394.1"/>
</dbReference>
<dbReference type="AlphaFoldDB" id="D9SIN9"/>
<organism evidence="2 3">
    <name type="scientific">Gallionella capsiferriformans (strain ES-2)</name>
    <name type="common">Gallionella ferruginea capsiferriformans (strain ES-2)</name>
    <dbReference type="NCBI Taxonomy" id="395494"/>
    <lineage>
        <taxon>Bacteria</taxon>
        <taxon>Pseudomonadati</taxon>
        <taxon>Pseudomonadota</taxon>
        <taxon>Betaproteobacteria</taxon>
        <taxon>Nitrosomonadales</taxon>
        <taxon>Gallionellaceae</taxon>
        <taxon>Gallionella</taxon>
    </lineage>
</organism>
<dbReference type="Pfam" id="PF25559">
    <property type="entry name" value="DUF7931"/>
    <property type="match status" value="1"/>
</dbReference>
<dbReference type="OrthoDB" id="9179759at2"/>
<protein>
    <recommendedName>
        <fullName evidence="1">DUF7931 domain-containing protein</fullName>
    </recommendedName>
</protein>
<accession>D9SIN9</accession>
<dbReference type="EMBL" id="CP002159">
    <property type="protein sequence ID" value="ADL56202.1"/>
    <property type="molecule type" value="Genomic_DNA"/>
</dbReference>
<name>D9SIN9_GALCS</name>
<dbReference type="eggNOG" id="ENOG5032YDJ">
    <property type="taxonomic scope" value="Bacteria"/>
</dbReference>
<evidence type="ECO:0000313" key="3">
    <source>
        <dbReference type="Proteomes" id="UP000001235"/>
    </source>
</evidence>
<keyword evidence="3" id="KW-1185">Reference proteome</keyword>
<proteinExistence type="predicted"/>
<gene>
    <name evidence="2" type="ordered locus">Galf_2198</name>
</gene>
<dbReference type="STRING" id="395494.Galf_2198"/>
<reference evidence="2 3" key="1">
    <citation type="submission" date="2010-08" db="EMBL/GenBank/DDBJ databases">
        <title>Complete sequence of Gallionella capsiferriformans ES-2.</title>
        <authorList>
            <consortium name="US DOE Joint Genome Institute"/>
            <person name="Lucas S."/>
            <person name="Copeland A."/>
            <person name="Lapidus A."/>
            <person name="Cheng J.-F."/>
            <person name="Bruce D."/>
            <person name="Goodwin L."/>
            <person name="Pitluck S."/>
            <person name="Chertkov O."/>
            <person name="Davenport K.W."/>
            <person name="Detter J.C."/>
            <person name="Han C."/>
            <person name="Tapia R."/>
            <person name="Land M."/>
            <person name="Hauser L."/>
            <person name="Chang Y.-J."/>
            <person name="Jeffries C."/>
            <person name="Kyrpides N."/>
            <person name="Ivanova N."/>
            <person name="Mikhailova N."/>
            <person name="Shelobolina E.S."/>
            <person name="Picardal F."/>
            <person name="Roden E."/>
            <person name="Emerson D."/>
            <person name="Woyke T."/>
        </authorList>
    </citation>
    <scope>NUCLEOTIDE SEQUENCE [LARGE SCALE GENOMIC DNA]</scope>
    <source>
        <strain evidence="2 3">ES-2</strain>
    </source>
</reference>
<sequence length="163" mass="18804">MTDDALIHTHLDGITDYSAALDTLCRRAQHNLYLFENNFDGLGFNSEARYDSLRHFLLANPANRLHVLTHDTHYLSTLCPRMTMLLHQFDDRMFIHQTSKILQHITAPFSVADNLHYVRRFHFDDPRGIFAQNDPENARALTASFMEMWSSSHSAISTTRLGL</sequence>
<evidence type="ECO:0000313" key="2">
    <source>
        <dbReference type="EMBL" id="ADL56202.1"/>
    </source>
</evidence>
<dbReference type="HOGENOM" id="CLU_140975_0_0_4"/>
<feature type="domain" description="DUF7931" evidence="1">
    <location>
        <begin position="17"/>
        <end position="155"/>
    </location>
</feature>
<dbReference type="Proteomes" id="UP000001235">
    <property type="component" value="Chromosome"/>
</dbReference>
<evidence type="ECO:0000259" key="1">
    <source>
        <dbReference type="Pfam" id="PF25559"/>
    </source>
</evidence>
<dbReference type="KEGG" id="gca:Galf_2198"/>
<dbReference type="InterPro" id="IPR057691">
    <property type="entry name" value="DUF7931"/>
</dbReference>